<keyword evidence="3" id="KW-0238">DNA-binding</keyword>
<dbReference type="SUPFAM" id="SSF54171">
    <property type="entry name" value="DNA-binding domain"/>
    <property type="match status" value="2"/>
</dbReference>
<dbReference type="InterPro" id="IPR036955">
    <property type="entry name" value="AP2/ERF_dom_sf"/>
</dbReference>
<feature type="domain" description="AP2/ERF" evidence="6">
    <location>
        <begin position="35"/>
        <end position="95"/>
    </location>
</feature>
<evidence type="ECO:0000256" key="3">
    <source>
        <dbReference type="ARBA" id="ARBA00023125"/>
    </source>
</evidence>
<dbReference type="EMBL" id="JBJUIK010000001">
    <property type="protein sequence ID" value="KAL3537683.1"/>
    <property type="molecule type" value="Genomic_DNA"/>
</dbReference>
<dbReference type="Gene3D" id="3.30.730.10">
    <property type="entry name" value="AP2/ERF domain"/>
    <property type="match status" value="2"/>
</dbReference>
<dbReference type="PANTHER" id="PTHR31190:SF134">
    <property type="entry name" value="ETHYLENE-RESPONSIVE TRANSCRIPTION FACTOR ERF098-LIKE"/>
    <property type="match status" value="1"/>
</dbReference>
<protein>
    <recommendedName>
        <fullName evidence="6">AP2/ERF domain-containing protein</fullName>
    </recommendedName>
</protein>
<feature type="non-terminal residue" evidence="7">
    <location>
        <position position="1"/>
    </location>
</feature>
<evidence type="ECO:0000256" key="2">
    <source>
        <dbReference type="ARBA" id="ARBA00023015"/>
    </source>
</evidence>
<dbReference type="Pfam" id="PF00847">
    <property type="entry name" value="AP2"/>
    <property type="match status" value="1"/>
</dbReference>
<dbReference type="SMART" id="SM00380">
    <property type="entry name" value="AP2"/>
    <property type="match status" value="2"/>
</dbReference>
<dbReference type="AlphaFoldDB" id="A0ABD3B2F7"/>
<gene>
    <name evidence="7" type="ORF">ACH5RR_001049</name>
</gene>
<keyword evidence="8" id="KW-1185">Reference proteome</keyword>
<dbReference type="InterPro" id="IPR016177">
    <property type="entry name" value="DNA-bd_dom_sf"/>
</dbReference>
<evidence type="ECO:0000256" key="1">
    <source>
        <dbReference type="ARBA" id="ARBA00004123"/>
    </source>
</evidence>
<sequence length="201" mass="22265">RTWGKYAAEIRDPTRNGACLWLGTFDTAEEAARAYDRAAYALRRTWGKYTAEIHDPTRNGASLWLGTFDTAEEAARAYDRAAYALRGHQAILNFPNDGHYYTNADQNSAGLMSFNLSQLHPSSSEAIAAPAAETSDQLEASSEKGQEEQVAHEKDVDGCQAIVPEDSLMEKQSQMVVLEEEQQLVVAVEEKQIDHSQAKEI</sequence>
<dbReference type="PROSITE" id="PS51032">
    <property type="entry name" value="AP2_ERF"/>
    <property type="match status" value="2"/>
</dbReference>
<dbReference type="GO" id="GO:0005634">
    <property type="term" value="C:nucleus"/>
    <property type="evidence" value="ECO:0007669"/>
    <property type="project" value="UniProtKB-SubCell"/>
</dbReference>
<dbReference type="InterPro" id="IPR044808">
    <property type="entry name" value="ERF_plant"/>
</dbReference>
<keyword evidence="2" id="KW-0805">Transcription regulation</keyword>
<evidence type="ECO:0000313" key="7">
    <source>
        <dbReference type="EMBL" id="KAL3537683.1"/>
    </source>
</evidence>
<keyword evidence="5" id="KW-0539">Nucleus</keyword>
<evidence type="ECO:0000256" key="4">
    <source>
        <dbReference type="ARBA" id="ARBA00023163"/>
    </source>
</evidence>
<evidence type="ECO:0000256" key="5">
    <source>
        <dbReference type="ARBA" id="ARBA00023242"/>
    </source>
</evidence>
<organism evidence="7 8">
    <name type="scientific">Cinchona calisaya</name>
    <dbReference type="NCBI Taxonomy" id="153742"/>
    <lineage>
        <taxon>Eukaryota</taxon>
        <taxon>Viridiplantae</taxon>
        <taxon>Streptophyta</taxon>
        <taxon>Embryophyta</taxon>
        <taxon>Tracheophyta</taxon>
        <taxon>Spermatophyta</taxon>
        <taxon>Magnoliopsida</taxon>
        <taxon>eudicotyledons</taxon>
        <taxon>Gunneridae</taxon>
        <taxon>Pentapetalae</taxon>
        <taxon>asterids</taxon>
        <taxon>lamiids</taxon>
        <taxon>Gentianales</taxon>
        <taxon>Rubiaceae</taxon>
        <taxon>Cinchonoideae</taxon>
        <taxon>Cinchoneae</taxon>
        <taxon>Cinchona</taxon>
    </lineage>
</organism>
<evidence type="ECO:0000259" key="6">
    <source>
        <dbReference type="PROSITE" id="PS51032"/>
    </source>
</evidence>
<keyword evidence="4" id="KW-0804">Transcription</keyword>
<evidence type="ECO:0000313" key="8">
    <source>
        <dbReference type="Proteomes" id="UP001630127"/>
    </source>
</evidence>
<dbReference type="PANTHER" id="PTHR31190">
    <property type="entry name" value="DNA-BINDING DOMAIN"/>
    <property type="match status" value="1"/>
</dbReference>
<accession>A0ABD3B2F7</accession>
<reference evidence="7 8" key="1">
    <citation type="submission" date="2024-11" db="EMBL/GenBank/DDBJ databases">
        <title>A near-complete genome assembly of Cinchona calisaya.</title>
        <authorList>
            <person name="Lian D.C."/>
            <person name="Zhao X.W."/>
            <person name="Wei L."/>
        </authorList>
    </citation>
    <scope>NUCLEOTIDE SEQUENCE [LARGE SCALE GENOMIC DNA]</scope>
    <source>
        <tissue evidence="7">Nenye</tissue>
    </source>
</reference>
<proteinExistence type="predicted"/>
<dbReference type="Proteomes" id="UP001630127">
    <property type="component" value="Unassembled WGS sequence"/>
</dbReference>
<feature type="domain" description="AP2/ERF" evidence="6">
    <location>
        <begin position="1"/>
        <end position="40"/>
    </location>
</feature>
<comment type="caution">
    <text evidence="7">The sequence shown here is derived from an EMBL/GenBank/DDBJ whole genome shotgun (WGS) entry which is preliminary data.</text>
</comment>
<dbReference type="InterPro" id="IPR001471">
    <property type="entry name" value="AP2/ERF_dom"/>
</dbReference>
<name>A0ABD3B2F7_9GENT</name>
<comment type="subcellular location">
    <subcellularLocation>
        <location evidence="1">Nucleus</location>
    </subcellularLocation>
</comment>
<dbReference type="GO" id="GO:0003677">
    <property type="term" value="F:DNA binding"/>
    <property type="evidence" value="ECO:0007669"/>
    <property type="project" value="UniProtKB-KW"/>
</dbReference>